<gene>
    <name evidence="2" type="ORF">EUBIFOR_01702</name>
</gene>
<dbReference type="RefSeq" id="WP_003865490.1">
    <property type="nucleotide sequence ID" value="NZ_DS996843.1"/>
</dbReference>
<dbReference type="Pfam" id="PF13556">
    <property type="entry name" value="HTH_30"/>
    <property type="match status" value="1"/>
</dbReference>
<dbReference type="eggNOG" id="COG3835">
    <property type="taxonomic scope" value="Bacteria"/>
</dbReference>
<dbReference type="InterPro" id="IPR051448">
    <property type="entry name" value="CdaR-like_regulators"/>
</dbReference>
<dbReference type="SUPFAM" id="SSF46689">
    <property type="entry name" value="Homeodomain-like"/>
    <property type="match status" value="1"/>
</dbReference>
<organism evidence="2 3">
    <name type="scientific">Holdemanella biformis DSM 3989</name>
    <dbReference type="NCBI Taxonomy" id="518637"/>
    <lineage>
        <taxon>Bacteria</taxon>
        <taxon>Bacillati</taxon>
        <taxon>Bacillota</taxon>
        <taxon>Erysipelotrichia</taxon>
        <taxon>Erysipelotrichales</taxon>
        <taxon>Erysipelotrichaceae</taxon>
        <taxon>Holdemanella</taxon>
    </lineage>
</organism>
<sequence>MLIGEIFDEFISVIHENQKYVIGIINENKEVTLCSDKNLLGNTIDFNRPDKNNVFFEVNVKGQEFGYLWVNGYDDSLQMIGNLLHESLTVRLMFEINQANLNRKITKDDELVKCLLNEKDFDIKRIIDLMDDLGLNKDKTRVAIYMISSRGDVKTQDVARLKMNPDSQQIIYSLLNDRCLLVYKDIPDKLKQKEEIEEYIQKYIHNLIDWDFHDFYYFVGSVQHKLRQYVSSYQHCLWLKNNVKYEKNVPIFFEKYVTEYFLSKIDVKDVDCVYNYYIDKGKEIDFEELTEISEALLNNDFNLTQAAESLFLHKNTLIYKLKKLEEIFQIDIRGSFQGKILLILISHAVKEQSNKVQVGD</sequence>
<dbReference type="HOGENOM" id="CLU_043769_2_0_9"/>
<keyword evidence="3" id="KW-1185">Reference proteome</keyword>
<feature type="domain" description="PucR C-terminal helix-turn-helix" evidence="1">
    <location>
        <begin position="294"/>
        <end position="333"/>
    </location>
</feature>
<proteinExistence type="predicted"/>
<dbReference type="EMBL" id="ABYT01000092">
    <property type="protein sequence ID" value="EEC89746.1"/>
    <property type="molecule type" value="Genomic_DNA"/>
</dbReference>
<dbReference type="InterPro" id="IPR025736">
    <property type="entry name" value="PucR_C-HTH_dom"/>
</dbReference>
<dbReference type="STRING" id="518637.EUBIFOR_01702"/>
<reference evidence="2 3" key="2">
    <citation type="submission" date="2008-11" db="EMBL/GenBank/DDBJ databases">
        <title>Draft genome sequence of Eubacterium biforme (DSM 3989).</title>
        <authorList>
            <person name="Sudarsanam P."/>
            <person name="Ley R."/>
            <person name="Guruge J."/>
            <person name="Turnbaugh P.J."/>
            <person name="Mahowald M."/>
            <person name="Liep D."/>
            <person name="Gordon J."/>
        </authorList>
    </citation>
    <scope>NUCLEOTIDE SEQUENCE [LARGE SCALE GENOMIC DNA]</scope>
    <source>
        <strain evidence="2 3">DSM 3989</strain>
    </source>
</reference>
<dbReference type="OrthoDB" id="212459at2"/>
<dbReference type="PANTHER" id="PTHR33744:SF15">
    <property type="entry name" value="CARBOHYDRATE DIACID REGULATOR"/>
    <property type="match status" value="1"/>
</dbReference>
<accession>B7CBX7</accession>
<dbReference type="PANTHER" id="PTHR33744">
    <property type="entry name" value="CARBOHYDRATE DIACID REGULATOR"/>
    <property type="match status" value="1"/>
</dbReference>
<dbReference type="InterPro" id="IPR009057">
    <property type="entry name" value="Homeodomain-like_sf"/>
</dbReference>
<comment type="caution">
    <text evidence="2">The sequence shown here is derived from an EMBL/GenBank/DDBJ whole genome shotgun (WGS) entry which is preliminary data.</text>
</comment>
<dbReference type="Gene3D" id="1.10.10.2840">
    <property type="entry name" value="PucR C-terminal helix-turn-helix domain"/>
    <property type="match status" value="1"/>
</dbReference>
<dbReference type="AlphaFoldDB" id="B7CBX7"/>
<name>B7CBX7_9FIRM</name>
<dbReference type="InterPro" id="IPR042070">
    <property type="entry name" value="PucR_C-HTH_sf"/>
</dbReference>
<evidence type="ECO:0000313" key="3">
    <source>
        <dbReference type="Proteomes" id="UP000004315"/>
    </source>
</evidence>
<dbReference type="Proteomes" id="UP000004315">
    <property type="component" value="Unassembled WGS sequence"/>
</dbReference>
<protein>
    <submittedName>
        <fullName evidence="2">Transcriptional regulator, Fis family</fullName>
    </submittedName>
</protein>
<reference evidence="2 3" key="1">
    <citation type="submission" date="2008-10" db="EMBL/GenBank/DDBJ databases">
        <authorList>
            <person name="Fulton L."/>
            <person name="Clifton S."/>
            <person name="Fulton B."/>
            <person name="Xu J."/>
            <person name="Minx P."/>
            <person name="Pepin K.H."/>
            <person name="Johnson M."/>
            <person name="Bhonagiri V."/>
            <person name="Nash W.E."/>
            <person name="Mardis E.R."/>
            <person name="Wilson R.K."/>
        </authorList>
    </citation>
    <scope>NUCLEOTIDE SEQUENCE [LARGE SCALE GENOMIC DNA]</scope>
    <source>
        <strain evidence="2 3">DSM 3989</strain>
    </source>
</reference>
<evidence type="ECO:0000313" key="2">
    <source>
        <dbReference type="EMBL" id="EEC89746.1"/>
    </source>
</evidence>
<evidence type="ECO:0000259" key="1">
    <source>
        <dbReference type="Pfam" id="PF13556"/>
    </source>
</evidence>